<evidence type="ECO:0000256" key="2">
    <source>
        <dbReference type="SAM" id="MobiDB-lite"/>
    </source>
</evidence>
<protein>
    <submittedName>
        <fullName evidence="3">Uncharacterized protein</fullName>
    </submittedName>
</protein>
<evidence type="ECO:0000256" key="1">
    <source>
        <dbReference type="SAM" id="Coils"/>
    </source>
</evidence>
<feature type="compositionally biased region" description="Basic and acidic residues" evidence="2">
    <location>
        <begin position="205"/>
        <end position="216"/>
    </location>
</feature>
<name>A0ABQ9PCH6_9PEZI</name>
<dbReference type="Proteomes" id="UP001169217">
    <property type="component" value="Unassembled WGS sequence"/>
</dbReference>
<organism evidence="3 4">
    <name type="scientific">Colletotrichum limetticola</name>
    <dbReference type="NCBI Taxonomy" id="1209924"/>
    <lineage>
        <taxon>Eukaryota</taxon>
        <taxon>Fungi</taxon>
        <taxon>Dikarya</taxon>
        <taxon>Ascomycota</taxon>
        <taxon>Pezizomycotina</taxon>
        <taxon>Sordariomycetes</taxon>
        <taxon>Hypocreomycetidae</taxon>
        <taxon>Glomerellales</taxon>
        <taxon>Glomerellaceae</taxon>
        <taxon>Colletotrichum</taxon>
        <taxon>Colletotrichum acutatum species complex</taxon>
    </lineage>
</organism>
<feature type="compositionally biased region" description="Polar residues" evidence="2">
    <location>
        <begin position="159"/>
        <end position="180"/>
    </location>
</feature>
<feature type="region of interest" description="Disordered" evidence="2">
    <location>
        <begin position="116"/>
        <end position="228"/>
    </location>
</feature>
<dbReference type="EMBL" id="JARUPT010000759">
    <property type="protein sequence ID" value="KAK0368832.1"/>
    <property type="molecule type" value="Genomic_DNA"/>
</dbReference>
<evidence type="ECO:0000313" key="4">
    <source>
        <dbReference type="Proteomes" id="UP001169217"/>
    </source>
</evidence>
<evidence type="ECO:0000313" key="3">
    <source>
        <dbReference type="EMBL" id="KAK0368832.1"/>
    </source>
</evidence>
<keyword evidence="4" id="KW-1185">Reference proteome</keyword>
<feature type="compositionally biased region" description="Polar residues" evidence="2">
    <location>
        <begin position="119"/>
        <end position="141"/>
    </location>
</feature>
<reference evidence="3" key="1">
    <citation type="submission" date="2023-04" db="EMBL/GenBank/DDBJ databases">
        <title>Colletotrichum limetticola genome sequence.</title>
        <authorList>
            <person name="Baroncelli R."/>
        </authorList>
    </citation>
    <scope>NUCLEOTIDE SEQUENCE</scope>
    <source>
        <strain evidence="3">KLA-Anderson</strain>
    </source>
</reference>
<feature type="coiled-coil region" evidence="1">
    <location>
        <begin position="270"/>
        <end position="362"/>
    </location>
</feature>
<gene>
    <name evidence="3" type="ORF">CLIM01_13814</name>
</gene>
<accession>A0ABQ9PCH6</accession>
<comment type="caution">
    <text evidence="3">The sequence shown here is derived from an EMBL/GenBank/DDBJ whole genome shotgun (WGS) entry which is preliminary data.</text>
</comment>
<keyword evidence="1" id="KW-0175">Coiled coil</keyword>
<proteinExistence type="predicted"/>
<sequence length="419" mass="46916">MAMYRLGNLSDASCLTFQLHSDRRAQLIVPKGFGGPDILDDTDRHRYDSLASLAAAPSFSVYSTREAITQSQLDECQDAVKNFSKLAGNKQWLRSFRSAVDPQRLCAGKGMVVRHGDVNDSQPDCDGSTTSSTIGSCATTNDFEDDPRYLGEPPMYNECSGQKPATTSDDVSNFLENPTVDSAPPEYSVTECPCPPEVSRPKRVSSGEDGPRESSKRHCSIGGASTLAPTEDVRQIDIKPNSDFAEANNEEKLIRWLELQELVKEQGCVIGTLQRRNRELESRLDSLEGKQESRLHSLEGKQESRLDSLEEKLKSRLDSLEEKLESRLDSLKGDCHEMLAKQEDAQEEISNLAIQMGELDEECVALGKGMPDRQEEVHDWLDKNRDYFEEYFKGRDDEISTFATDFARLKAMMREFSNG</sequence>